<keyword evidence="1" id="KW-0732">Signal</keyword>
<dbReference type="Gene3D" id="1.20.1270.180">
    <property type="match status" value="1"/>
</dbReference>
<dbReference type="EMBL" id="CP060783">
    <property type="protein sequence ID" value="QNP48956.1"/>
    <property type="molecule type" value="Genomic_DNA"/>
</dbReference>
<sequence>MFATLKLRPFVARAALPVLLSLGASGAFAQAGADCVPGGTAAEVNACAVKRFQEADTALNIYYGDVMTALSAHERPQLRQDQKNWQRTRREYCNRHNRGKESRPEWVQLYHDCMVKVTQSRRIALSQWLHTGNPPPPEASLPSP</sequence>
<proteinExistence type="predicted"/>
<evidence type="ECO:0000259" key="2">
    <source>
        <dbReference type="Pfam" id="PF07007"/>
    </source>
</evidence>
<protein>
    <submittedName>
        <fullName evidence="3">DUF1311 domain-containing protein</fullName>
    </submittedName>
</protein>
<feature type="domain" description="Lysozyme inhibitor LprI-like N-terminal" evidence="2">
    <location>
        <begin position="39"/>
        <end position="123"/>
    </location>
</feature>
<dbReference type="KEGG" id="daer:H9K75_01815"/>
<name>A0A7H0GKZ0_9BURK</name>
<accession>A0A7H0GKZ0</accession>
<evidence type="ECO:0000313" key="4">
    <source>
        <dbReference type="Proteomes" id="UP000516028"/>
    </source>
</evidence>
<evidence type="ECO:0000256" key="1">
    <source>
        <dbReference type="SAM" id="SignalP"/>
    </source>
</evidence>
<reference evidence="3 4" key="1">
    <citation type="submission" date="2020-08" db="EMBL/GenBank/DDBJ databases">
        <title>Genome sequence of Diaphorobacter aerolatus KACC 16536T.</title>
        <authorList>
            <person name="Hyun D.-W."/>
            <person name="Bae J.-W."/>
        </authorList>
    </citation>
    <scope>NUCLEOTIDE SEQUENCE [LARGE SCALE GENOMIC DNA]</scope>
    <source>
        <strain evidence="3 4">KACC 16536</strain>
    </source>
</reference>
<evidence type="ECO:0000313" key="3">
    <source>
        <dbReference type="EMBL" id="QNP48956.1"/>
    </source>
</evidence>
<dbReference type="Pfam" id="PF07007">
    <property type="entry name" value="LprI"/>
    <property type="match status" value="1"/>
</dbReference>
<organism evidence="3 4">
    <name type="scientific">Diaphorobacter aerolatus</name>
    <dbReference type="NCBI Taxonomy" id="1288495"/>
    <lineage>
        <taxon>Bacteria</taxon>
        <taxon>Pseudomonadati</taxon>
        <taxon>Pseudomonadota</taxon>
        <taxon>Betaproteobacteria</taxon>
        <taxon>Burkholderiales</taxon>
        <taxon>Comamonadaceae</taxon>
        <taxon>Diaphorobacter</taxon>
    </lineage>
</organism>
<dbReference type="InterPro" id="IPR009739">
    <property type="entry name" value="LprI-like_N"/>
</dbReference>
<keyword evidence="4" id="KW-1185">Reference proteome</keyword>
<dbReference type="AlphaFoldDB" id="A0A7H0GKZ0"/>
<dbReference type="Proteomes" id="UP000516028">
    <property type="component" value="Chromosome"/>
</dbReference>
<feature type="signal peptide" evidence="1">
    <location>
        <begin position="1"/>
        <end position="29"/>
    </location>
</feature>
<dbReference type="RefSeq" id="WP_187724548.1">
    <property type="nucleotide sequence ID" value="NZ_CP060783.1"/>
</dbReference>
<gene>
    <name evidence="3" type="ORF">H9K75_01815</name>
</gene>
<feature type="chain" id="PRO_5028961946" evidence="1">
    <location>
        <begin position="30"/>
        <end position="144"/>
    </location>
</feature>